<dbReference type="EMBL" id="CP013615">
    <property type="protein sequence ID" value="AMN30953.1"/>
    <property type="molecule type" value="Genomic_DNA"/>
</dbReference>
<sequence>MKKIISKLTNNKGAISILAVGMIMIIVICITAYVDIAKRSWTLNELQADMDTAGINALQTSIDRKHLRAEILAIDNKNKIDTSTHEISLSDYSAKIQNEFAKDFSQLVKSNAKSVVKKWRILNQNVYFMNSKNGLGESNDTKPQIGLDTTMLVTLTSSNMFDNPVNYDKTFKNKMGGREFNITYHGKNKNGETELLIRSVTRIVYK</sequence>
<evidence type="ECO:0000313" key="3">
    <source>
        <dbReference type="Proteomes" id="UP000070260"/>
    </source>
</evidence>
<evidence type="ECO:0000256" key="1">
    <source>
        <dbReference type="SAM" id="Phobius"/>
    </source>
</evidence>
<keyword evidence="1" id="KW-0472">Membrane</keyword>
<protein>
    <submittedName>
        <fullName evidence="2">Uncharacterized protein</fullName>
    </submittedName>
</protein>
<name>A0A140GQZ4_CLOPF</name>
<dbReference type="PATRIC" id="fig|1502.177.peg.3243"/>
<dbReference type="RefSeq" id="WP_061429562.1">
    <property type="nucleotide sequence ID" value="NZ_CATNZX010000001.1"/>
</dbReference>
<dbReference type="AlphaFoldDB" id="A0A140GQZ4"/>
<accession>A0A140GQZ4</accession>
<organism evidence="2 3">
    <name type="scientific">Clostridium perfringens</name>
    <dbReference type="NCBI Taxonomy" id="1502"/>
    <lineage>
        <taxon>Bacteria</taxon>
        <taxon>Bacillati</taxon>
        <taxon>Bacillota</taxon>
        <taxon>Clostridia</taxon>
        <taxon>Eubacteriales</taxon>
        <taxon>Clostridiaceae</taxon>
        <taxon>Clostridium</taxon>
    </lineage>
</organism>
<keyword evidence="1" id="KW-1133">Transmembrane helix</keyword>
<gene>
    <name evidence="2" type="ORF">JFP838_pA0037</name>
</gene>
<dbReference type="OrthoDB" id="9935237at2"/>
<feature type="transmembrane region" description="Helical" evidence="1">
    <location>
        <begin position="12"/>
        <end position="34"/>
    </location>
</feature>
<keyword evidence="2" id="KW-0614">Plasmid</keyword>
<evidence type="ECO:0000313" key="2">
    <source>
        <dbReference type="EMBL" id="AMN30953.1"/>
    </source>
</evidence>
<keyword evidence="1" id="KW-0812">Transmembrane</keyword>
<proteinExistence type="predicted"/>
<geneLocation type="plasmid" evidence="2 3">
    <name>pJFP838A</name>
</geneLocation>
<reference evidence="2 3" key="1">
    <citation type="journal article" date="2016" name="PLoS ONE">
        <title>Plasmid Characterization and Chromosome Analysis of Two netF+ Clostridium perfringens Isolates Associated with Foal and Canine Necrotizing Enteritis.</title>
        <authorList>
            <person name="Mehdizadeh Gohari I."/>
            <person name="Kropinski A.M."/>
            <person name="Weese S.J."/>
            <person name="Parreira V.R."/>
            <person name="Whitehead A.E."/>
            <person name="Boerlin P."/>
            <person name="Prescott J.F."/>
        </authorList>
    </citation>
    <scope>NUCLEOTIDE SEQUENCE [LARGE SCALE GENOMIC DNA]</scope>
    <source>
        <strain evidence="2 3">JP838</strain>
        <plasmid evidence="3">Plasmid pJFP838A</plasmid>
    </source>
</reference>
<dbReference type="Proteomes" id="UP000070260">
    <property type="component" value="Plasmid pJFP838A"/>
</dbReference>